<dbReference type="Pfam" id="PF06916">
    <property type="entry name" value="FAM210A-B_dom"/>
    <property type="match status" value="1"/>
</dbReference>
<dbReference type="InterPro" id="IPR009688">
    <property type="entry name" value="FAM210A/B-like_dom"/>
</dbReference>
<gene>
    <name evidence="4" type="ORF">DGYR_LOCUS6121</name>
</gene>
<accession>A0A7I8VMV3</accession>
<keyword evidence="5" id="KW-1185">Reference proteome</keyword>
<keyword evidence="2" id="KW-1133">Transmembrane helix</keyword>
<keyword evidence="2" id="KW-0812">Transmembrane</keyword>
<comment type="caution">
    <text evidence="4">The sequence shown here is derived from an EMBL/GenBank/DDBJ whole genome shotgun (WGS) entry which is preliminary data.</text>
</comment>
<evidence type="ECO:0000313" key="5">
    <source>
        <dbReference type="Proteomes" id="UP000549394"/>
    </source>
</evidence>
<dbReference type="InterPro" id="IPR045866">
    <property type="entry name" value="FAM210A/B-like"/>
</dbReference>
<evidence type="ECO:0000256" key="2">
    <source>
        <dbReference type="SAM" id="Phobius"/>
    </source>
</evidence>
<dbReference type="EMBL" id="CAJFCJ010000007">
    <property type="protein sequence ID" value="CAD5117610.1"/>
    <property type="molecule type" value="Genomic_DNA"/>
</dbReference>
<name>A0A7I8VMV3_9ANNE</name>
<dbReference type="OrthoDB" id="426386at2759"/>
<dbReference type="Proteomes" id="UP000549394">
    <property type="component" value="Unassembled WGS sequence"/>
</dbReference>
<feature type="region of interest" description="Disordered" evidence="1">
    <location>
        <begin position="70"/>
        <end position="97"/>
    </location>
</feature>
<evidence type="ECO:0000256" key="1">
    <source>
        <dbReference type="SAM" id="MobiDB-lite"/>
    </source>
</evidence>
<dbReference type="GO" id="GO:0005739">
    <property type="term" value="C:mitochondrion"/>
    <property type="evidence" value="ECO:0007669"/>
    <property type="project" value="TreeGrafter"/>
</dbReference>
<feature type="compositionally biased region" description="Polar residues" evidence="1">
    <location>
        <begin position="115"/>
        <end position="128"/>
    </location>
</feature>
<dbReference type="PANTHER" id="PTHR21377">
    <property type="entry name" value="PROTEIN FAM210B, MITOCHONDRIAL"/>
    <property type="match status" value="1"/>
</dbReference>
<dbReference type="PANTHER" id="PTHR21377:SF0">
    <property type="entry name" value="PROTEIN FAM210B, MITOCHONDRIAL"/>
    <property type="match status" value="1"/>
</dbReference>
<proteinExistence type="predicted"/>
<feature type="transmembrane region" description="Helical" evidence="2">
    <location>
        <begin position="230"/>
        <end position="248"/>
    </location>
</feature>
<feature type="region of interest" description="Disordered" evidence="1">
    <location>
        <begin position="115"/>
        <end position="138"/>
    </location>
</feature>
<feature type="domain" description="DUF1279" evidence="3">
    <location>
        <begin position="179"/>
        <end position="266"/>
    </location>
</feature>
<feature type="region of interest" description="Disordered" evidence="1">
    <location>
        <begin position="151"/>
        <end position="177"/>
    </location>
</feature>
<protein>
    <recommendedName>
        <fullName evidence="3">DUF1279 domain-containing protein</fullName>
    </recommendedName>
</protein>
<dbReference type="AlphaFoldDB" id="A0A7I8VMV3"/>
<feature type="compositionally biased region" description="Polar residues" evidence="1">
    <location>
        <begin position="70"/>
        <end position="84"/>
    </location>
</feature>
<evidence type="ECO:0000259" key="3">
    <source>
        <dbReference type="Pfam" id="PF06916"/>
    </source>
</evidence>
<evidence type="ECO:0000313" key="4">
    <source>
        <dbReference type="EMBL" id="CAD5117610.1"/>
    </source>
</evidence>
<feature type="transmembrane region" description="Helical" evidence="2">
    <location>
        <begin position="188"/>
        <end position="210"/>
    </location>
</feature>
<sequence>MLSVRYILARSGNKLLAERCTSKLIFVPKSWKSSNDEGLPISKPFVVEGFQGQEHGEMEFLSSKTRELSGQSVDHQAQQGIQEQKNNESDDSSYTSAYRSQSNVNLYSTMQSNVPEPFCSSQKGNPTHLNMPGGGSHQREKFMYNKIQSTHPSKNFSTSASPPSSPSPPEQKEALSSGQKLKMAVRDYGSTVVVFHIGIALVSLGGFYSLVSLGVPVESALQALGFKEKLLESGVLAGASTFVVAYSIHKLFAPVRIGITLTCAPFIVKSLRARNILKPPVKKS</sequence>
<organism evidence="4 5">
    <name type="scientific">Dimorphilus gyrociliatus</name>
    <dbReference type="NCBI Taxonomy" id="2664684"/>
    <lineage>
        <taxon>Eukaryota</taxon>
        <taxon>Metazoa</taxon>
        <taxon>Spiralia</taxon>
        <taxon>Lophotrochozoa</taxon>
        <taxon>Annelida</taxon>
        <taxon>Polychaeta</taxon>
        <taxon>Polychaeta incertae sedis</taxon>
        <taxon>Dinophilidae</taxon>
        <taxon>Dimorphilus</taxon>
    </lineage>
</organism>
<keyword evidence="2" id="KW-0472">Membrane</keyword>
<reference evidence="4 5" key="1">
    <citation type="submission" date="2020-08" db="EMBL/GenBank/DDBJ databases">
        <authorList>
            <person name="Hejnol A."/>
        </authorList>
    </citation>
    <scope>NUCLEOTIDE SEQUENCE [LARGE SCALE GENOMIC DNA]</scope>
</reference>